<evidence type="ECO:0000259" key="10">
    <source>
        <dbReference type="PROSITE" id="PS50879"/>
    </source>
</evidence>
<dbReference type="InterPro" id="IPR009027">
    <property type="entry name" value="Ribosomal_bL9/RNase_H1_N"/>
</dbReference>
<sequence length="310" mass="36947">MNKDEELDSYKAKKIAQKEFRKSKAKKKQYYYTVIEGYKPGVYYSWSECQEQTKGYPSPVFKKFSKKEDAFAFLNGDITLDDFKVKEEEIAMMSINNKTIIDLDRDKNVFNIETFNKYEDDFYIFTDGSYHKDKHKTQWKSIKHNKNMKDDDDTKANMISKFGIYFGIKSINISHQEIKATINQCELLAIKYTLMVLDNYKKQIKLYQKEHTKNIIYIVSDSQYCINALTIWIDNWLKNSWKTQLDEQVKNKEILISINLLMSKLKLHKVHYKFIHVNSHRPPPLSNPKEMFLWKGNQLADYLAKDYVYE</sequence>
<dbReference type="Pfam" id="PF01693">
    <property type="entry name" value="Cauli_VI"/>
    <property type="match status" value="1"/>
</dbReference>
<feature type="domain" description="RNase H type-1" evidence="10">
    <location>
        <begin position="118"/>
        <end position="309"/>
    </location>
</feature>
<accession>A0A6C0EGM8</accession>
<dbReference type="SUPFAM" id="SSF55658">
    <property type="entry name" value="L9 N-domain-like"/>
    <property type="match status" value="1"/>
</dbReference>
<dbReference type="GO" id="GO:0003676">
    <property type="term" value="F:nucleic acid binding"/>
    <property type="evidence" value="ECO:0007669"/>
    <property type="project" value="InterPro"/>
</dbReference>
<dbReference type="GO" id="GO:0046872">
    <property type="term" value="F:metal ion binding"/>
    <property type="evidence" value="ECO:0007669"/>
    <property type="project" value="UniProtKB-KW"/>
</dbReference>
<reference evidence="11" key="1">
    <citation type="journal article" date="2020" name="Nature">
        <title>Giant virus diversity and host interactions through global metagenomics.</title>
        <authorList>
            <person name="Schulz F."/>
            <person name="Roux S."/>
            <person name="Paez-Espino D."/>
            <person name="Jungbluth S."/>
            <person name="Walsh D.A."/>
            <person name="Denef V.J."/>
            <person name="McMahon K.D."/>
            <person name="Konstantinidis K.T."/>
            <person name="Eloe-Fadrosh E.A."/>
            <person name="Kyrpides N.C."/>
            <person name="Woyke T."/>
        </authorList>
    </citation>
    <scope>NUCLEOTIDE SEQUENCE</scope>
    <source>
        <strain evidence="11">GVMAG-M-3300000115-19</strain>
    </source>
</reference>
<evidence type="ECO:0000256" key="6">
    <source>
        <dbReference type="ARBA" id="ARBA00022723"/>
    </source>
</evidence>
<evidence type="ECO:0000256" key="2">
    <source>
        <dbReference type="ARBA" id="ARBA00001946"/>
    </source>
</evidence>
<evidence type="ECO:0000256" key="1">
    <source>
        <dbReference type="ARBA" id="ARBA00000077"/>
    </source>
</evidence>
<dbReference type="SUPFAM" id="SSF53098">
    <property type="entry name" value="Ribonuclease H-like"/>
    <property type="match status" value="1"/>
</dbReference>
<dbReference type="InterPro" id="IPR012337">
    <property type="entry name" value="RNaseH-like_sf"/>
</dbReference>
<evidence type="ECO:0000256" key="5">
    <source>
        <dbReference type="ARBA" id="ARBA00022722"/>
    </source>
</evidence>
<dbReference type="PANTHER" id="PTHR10642:SF26">
    <property type="entry name" value="RIBONUCLEASE H1"/>
    <property type="match status" value="1"/>
</dbReference>
<keyword evidence="8" id="KW-0378">Hydrolase</keyword>
<evidence type="ECO:0000313" key="11">
    <source>
        <dbReference type="EMBL" id="QHT27912.1"/>
    </source>
</evidence>
<keyword evidence="7" id="KW-0255">Endonuclease</keyword>
<dbReference type="FunFam" id="3.40.970.10:FF:000001">
    <property type="entry name" value="Ribonuclease H1"/>
    <property type="match status" value="1"/>
</dbReference>
<keyword evidence="9" id="KW-0460">Magnesium</keyword>
<dbReference type="PROSITE" id="PS50879">
    <property type="entry name" value="RNASE_H_1"/>
    <property type="match status" value="1"/>
</dbReference>
<dbReference type="Gene3D" id="3.40.970.10">
    <property type="entry name" value="Ribonuclease H1, N-terminal domain"/>
    <property type="match status" value="1"/>
</dbReference>
<dbReference type="AlphaFoldDB" id="A0A6C0EGM8"/>
<comment type="cofactor">
    <cofactor evidence="2">
        <name>Mg(2+)</name>
        <dbReference type="ChEBI" id="CHEBI:18420"/>
    </cofactor>
</comment>
<evidence type="ECO:0000256" key="7">
    <source>
        <dbReference type="ARBA" id="ARBA00022759"/>
    </source>
</evidence>
<dbReference type="EMBL" id="MN738845">
    <property type="protein sequence ID" value="QHT27912.1"/>
    <property type="molecule type" value="Genomic_DNA"/>
</dbReference>
<dbReference type="InterPro" id="IPR050092">
    <property type="entry name" value="RNase_H"/>
</dbReference>
<dbReference type="InterPro" id="IPR037056">
    <property type="entry name" value="RNase_H1_N_sf"/>
</dbReference>
<dbReference type="Pfam" id="PF00075">
    <property type="entry name" value="RNase_H"/>
    <property type="match status" value="1"/>
</dbReference>
<comment type="similarity">
    <text evidence="3">Belongs to the RNase H family.</text>
</comment>
<dbReference type="InterPro" id="IPR011320">
    <property type="entry name" value="RNase_H1_N"/>
</dbReference>
<comment type="catalytic activity">
    <reaction evidence="1">
        <text>Endonucleolytic cleavage to 5'-phosphomonoester.</text>
        <dbReference type="EC" id="3.1.26.4"/>
    </reaction>
</comment>
<dbReference type="GO" id="GO:0004523">
    <property type="term" value="F:RNA-DNA hybrid ribonuclease activity"/>
    <property type="evidence" value="ECO:0007669"/>
    <property type="project" value="UniProtKB-EC"/>
</dbReference>
<evidence type="ECO:0000256" key="3">
    <source>
        <dbReference type="ARBA" id="ARBA00005300"/>
    </source>
</evidence>
<dbReference type="PANTHER" id="PTHR10642">
    <property type="entry name" value="RIBONUCLEASE H1"/>
    <property type="match status" value="1"/>
</dbReference>
<dbReference type="Gene3D" id="3.30.420.10">
    <property type="entry name" value="Ribonuclease H-like superfamily/Ribonuclease H"/>
    <property type="match status" value="1"/>
</dbReference>
<organism evidence="11">
    <name type="scientific">viral metagenome</name>
    <dbReference type="NCBI Taxonomy" id="1070528"/>
    <lineage>
        <taxon>unclassified sequences</taxon>
        <taxon>metagenomes</taxon>
        <taxon>organismal metagenomes</taxon>
    </lineage>
</organism>
<dbReference type="GO" id="GO:0043137">
    <property type="term" value="P:DNA replication, removal of RNA primer"/>
    <property type="evidence" value="ECO:0007669"/>
    <property type="project" value="TreeGrafter"/>
</dbReference>
<evidence type="ECO:0000256" key="4">
    <source>
        <dbReference type="ARBA" id="ARBA00012180"/>
    </source>
</evidence>
<evidence type="ECO:0000256" key="8">
    <source>
        <dbReference type="ARBA" id="ARBA00022801"/>
    </source>
</evidence>
<dbReference type="EC" id="3.1.26.4" evidence="4"/>
<proteinExistence type="inferred from homology"/>
<keyword evidence="5" id="KW-0540">Nuclease</keyword>
<evidence type="ECO:0000256" key="9">
    <source>
        <dbReference type="ARBA" id="ARBA00022842"/>
    </source>
</evidence>
<keyword evidence="6" id="KW-0479">Metal-binding</keyword>
<protein>
    <recommendedName>
        <fullName evidence="4">ribonuclease H</fullName>
        <ecNumber evidence="4">3.1.26.4</ecNumber>
    </recommendedName>
</protein>
<name>A0A6C0EGM8_9ZZZZ</name>
<dbReference type="InterPro" id="IPR002156">
    <property type="entry name" value="RNaseH_domain"/>
</dbReference>
<dbReference type="InterPro" id="IPR036397">
    <property type="entry name" value="RNaseH_sf"/>
</dbReference>